<dbReference type="PANTHER" id="PTHR13495:SF0">
    <property type="entry name" value="PSME3-INTERACTING PROTEIN"/>
    <property type="match status" value="1"/>
</dbReference>
<comment type="subcellular location">
    <subcellularLocation>
        <location evidence="1">Nucleus</location>
    </subcellularLocation>
</comment>
<gene>
    <name evidence="5" type="ORF">EGYM00163_LOCUS32137</name>
</gene>
<evidence type="ECO:0000259" key="4">
    <source>
        <dbReference type="Pfam" id="PF10187"/>
    </source>
</evidence>
<dbReference type="AlphaFoldDB" id="A0A7S4LCV6"/>
<reference evidence="5" key="1">
    <citation type="submission" date="2021-01" db="EMBL/GenBank/DDBJ databases">
        <authorList>
            <person name="Corre E."/>
            <person name="Pelletier E."/>
            <person name="Niang G."/>
            <person name="Scheremetjew M."/>
            <person name="Finn R."/>
            <person name="Kale V."/>
            <person name="Holt S."/>
            <person name="Cochrane G."/>
            <person name="Meng A."/>
            <person name="Brown T."/>
            <person name="Cohen L."/>
        </authorList>
    </citation>
    <scope>NUCLEOTIDE SEQUENCE</scope>
    <source>
        <strain evidence="5">CCMP1594</strain>
    </source>
</reference>
<dbReference type="Pfam" id="PF10187">
    <property type="entry name" value="FAM192A_Fyv6_N"/>
    <property type="match status" value="1"/>
</dbReference>
<organism evidence="5">
    <name type="scientific">Eutreptiella gymnastica</name>
    <dbReference type="NCBI Taxonomy" id="73025"/>
    <lineage>
        <taxon>Eukaryota</taxon>
        <taxon>Discoba</taxon>
        <taxon>Euglenozoa</taxon>
        <taxon>Euglenida</taxon>
        <taxon>Spirocuta</taxon>
        <taxon>Euglenophyceae</taxon>
        <taxon>Eutreptiales</taxon>
        <taxon>Eutreptiaceae</taxon>
        <taxon>Eutreptiella</taxon>
    </lineage>
</organism>
<feature type="domain" description="FAM192A/Fyv6 N-terminal" evidence="4">
    <location>
        <begin position="12"/>
        <end position="112"/>
    </location>
</feature>
<feature type="region of interest" description="Disordered" evidence="3">
    <location>
        <begin position="40"/>
        <end position="79"/>
    </location>
</feature>
<sequence>MDSNPTWANNKFVSTSTLLVNVDETKTKEEVILEYANEEVVVESEPQDSRPLWQQLEEQKDKAEQAKEDLGRSLRGTKAVDEDEAAFLDQLISQKRKKERMRQKQVEDGLDEWEAEQQRLKKERAKEQKAQQKKRDLSDLERAFHGDLPTSVPPEDLKELSVGSGLFSAGTKFSVARRKPKKSKEKDAKPRTGAGAVDVEPEAAEAPAKKPKLSLVSY</sequence>
<protein>
    <recommendedName>
        <fullName evidence="4">FAM192A/Fyv6 N-terminal domain-containing protein</fullName>
    </recommendedName>
</protein>
<feature type="compositionally biased region" description="Basic and acidic residues" evidence="3">
    <location>
        <begin position="57"/>
        <end position="72"/>
    </location>
</feature>
<evidence type="ECO:0000256" key="2">
    <source>
        <dbReference type="ARBA" id="ARBA00023242"/>
    </source>
</evidence>
<evidence type="ECO:0000313" key="5">
    <source>
        <dbReference type="EMBL" id="CAE0820965.1"/>
    </source>
</evidence>
<evidence type="ECO:0000256" key="3">
    <source>
        <dbReference type="SAM" id="MobiDB-lite"/>
    </source>
</evidence>
<feature type="region of interest" description="Disordered" evidence="3">
    <location>
        <begin position="171"/>
        <end position="218"/>
    </location>
</feature>
<feature type="region of interest" description="Disordered" evidence="3">
    <location>
        <begin position="94"/>
        <end position="159"/>
    </location>
</feature>
<evidence type="ECO:0000256" key="1">
    <source>
        <dbReference type="ARBA" id="ARBA00004123"/>
    </source>
</evidence>
<accession>A0A7S4LCV6</accession>
<name>A0A7S4LCV6_9EUGL</name>
<dbReference type="GO" id="GO:0005634">
    <property type="term" value="C:nucleus"/>
    <property type="evidence" value="ECO:0007669"/>
    <property type="project" value="UniProtKB-SubCell"/>
</dbReference>
<dbReference type="InterPro" id="IPR019331">
    <property type="entry name" value="FAM192A/Fyv6_N"/>
</dbReference>
<dbReference type="InterPro" id="IPR039845">
    <property type="entry name" value="FAM192A"/>
</dbReference>
<feature type="compositionally biased region" description="Basic and acidic residues" evidence="3">
    <location>
        <begin position="116"/>
        <end position="145"/>
    </location>
</feature>
<dbReference type="PANTHER" id="PTHR13495">
    <property type="entry name" value="NEFA-INTERACTING NUCLEAR PROTEIN NIP30"/>
    <property type="match status" value="1"/>
</dbReference>
<dbReference type="EMBL" id="HBJA01092516">
    <property type="protein sequence ID" value="CAE0820965.1"/>
    <property type="molecule type" value="Transcribed_RNA"/>
</dbReference>
<keyword evidence="2" id="KW-0539">Nucleus</keyword>
<proteinExistence type="predicted"/>